<proteinExistence type="inferred from homology"/>
<evidence type="ECO:0000259" key="11">
    <source>
        <dbReference type="Pfam" id="PF08245"/>
    </source>
</evidence>
<keyword evidence="7 8" id="KW-0133">Cell shape</keyword>
<reference evidence="12 13" key="1">
    <citation type="submission" date="2018-11" db="EMBL/GenBank/DDBJ databases">
        <title>Deinococcus shelandsis sp. nov., isolated from South Shetland Islands soil of Antarctica.</title>
        <authorList>
            <person name="Tian J."/>
        </authorList>
    </citation>
    <scope>NUCLEOTIDE SEQUENCE [LARGE SCALE GENOMIC DNA]</scope>
    <source>
        <strain evidence="12 13">S14-83T</strain>
    </source>
</reference>
<evidence type="ECO:0000256" key="9">
    <source>
        <dbReference type="SAM" id="MobiDB-lite"/>
    </source>
</evidence>
<dbReference type="KEGG" id="dph:EHF33_12605"/>
<feature type="domain" description="Mur ligase C-terminal" evidence="10">
    <location>
        <begin position="312"/>
        <end position="428"/>
    </location>
</feature>
<feature type="region of interest" description="Disordered" evidence="9">
    <location>
        <begin position="1"/>
        <end position="22"/>
    </location>
</feature>
<dbReference type="NCBIfam" id="TIGR01087">
    <property type="entry name" value="murD"/>
    <property type="match status" value="1"/>
</dbReference>
<comment type="similarity">
    <text evidence="7">Belongs to the MurCDEF family.</text>
</comment>
<feature type="domain" description="Mur ligase central" evidence="11">
    <location>
        <begin position="132"/>
        <end position="235"/>
    </location>
</feature>
<organism evidence="12 13">
    <name type="scientific">Deinococcus psychrotolerans</name>
    <dbReference type="NCBI Taxonomy" id="2489213"/>
    <lineage>
        <taxon>Bacteria</taxon>
        <taxon>Thermotogati</taxon>
        <taxon>Deinococcota</taxon>
        <taxon>Deinococci</taxon>
        <taxon>Deinococcales</taxon>
        <taxon>Deinococcaceae</taxon>
        <taxon>Deinococcus</taxon>
    </lineage>
</organism>
<evidence type="ECO:0000313" key="12">
    <source>
        <dbReference type="EMBL" id="AZI43478.1"/>
    </source>
</evidence>
<dbReference type="GO" id="GO:0005524">
    <property type="term" value="F:ATP binding"/>
    <property type="evidence" value="ECO:0007669"/>
    <property type="project" value="UniProtKB-UniRule"/>
</dbReference>
<dbReference type="Pfam" id="PF21799">
    <property type="entry name" value="MurD-like_N"/>
    <property type="match status" value="1"/>
</dbReference>
<accession>A0A3G8YDP4</accession>
<dbReference type="Gene3D" id="3.40.50.720">
    <property type="entry name" value="NAD(P)-binding Rossmann-like Domain"/>
    <property type="match status" value="1"/>
</dbReference>
<comment type="pathway">
    <text evidence="2 7 8">Cell wall biogenesis; peptidoglycan biosynthesis.</text>
</comment>
<dbReference type="Pfam" id="PF08245">
    <property type="entry name" value="Mur_ligase_M"/>
    <property type="match status" value="1"/>
</dbReference>
<dbReference type="GO" id="GO:0051301">
    <property type="term" value="P:cell division"/>
    <property type="evidence" value="ECO:0007669"/>
    <property type="project" value="UniProtKB-KW"/>
</dbReference>
<dbReference type="SUPFAM" id="SSF53244">
    <property type="entry name" value="MurD-like peptide ligases, peptide-binding domain"/>
    <property type="match status" value="1"/>
</dbReference>
<keyword evidence="4 7" id="KW-0436">Ligase</keyword>
<evidence type="ECO:0000259" key="10">
    <source>
        <dbReference type="Pfam" id="PF02875"/>
    </source>
</evidence>
<keyword evidence="7 8" id="KW-0131">Cell cycle</keyword>
<sequence length="467" mass="49667">MTPSPDPATTEPAAPHFSPHARPQTLVYGLGRSGRGVLRFLARTQQSADWFDARPSAEDFDLAAQFGFARADLTPADRIHADLTHAYTTVVAAPGVPIDHPDLEALRQRGAEIIGEAELAARAYPQVPMVGVTGTAGKGSTTVLIAQLLRASGLNAREGGNIDPPLLDIMDGVDAAVVELSSFQLERVSSFAPRVAVITNLASDHLDRHKTVEAYHAAKLNITRAQRSGDCLIVPTGLSVTTQAQILHFDAAHLHLADGSAVLDVSELPEGVHPANAAAAILAAESLLKQLGRPVLPEVFKQALRTAQPVKGRFETVAHWNDLRFVNDSIATRTVAVQSALEQAKAPIAWLVGGRDKGADLEPLRRAAAGKVRRVIAFGEDGPKLAEALGLPFVVVPFTGQGAEVTMQEAVRLAAETLDGSGTVLLAPIGTSFDLYRDYAERGASFTKAAQTWIESRDARQTSEVNT</sequence>
<dbReference type="Proteomes" id="UP000276417">
    <property type="component" value="Chromosome 1"/>
</dbReference>
<evidence type="ECO:0000256" key="3">
    <source>
        <dbReference type="ARBA" id="ARBA00022490"/>
    </source>
</evidence>
<keyword evidence="3 7" id="KW-0963">Cytoplasm</keyword>
<keyword evidence="7 8" id="KW-0573">Peptidoglycan synthesis</keyword>
<keyword evidence="7 8" id="KW-0132">Cell division</keyword>
<dbReference type="Gene3D" id="3.40.1190.10">
    <property type="entry name" value="Mur-like, catalytic domain"/>
    <property type="match status" value="1"/>
</dbReference>
<evidence type="ECO:0000256" key="5">
    <source>
        <dbReference type="ARBA" id="ARBA00022741"/>
    </source>
</evidence>
<dbReference type="InterPro" id="IPR036615">
    <property type="entry name" value="Mur_ligase_C_dom_sf"/>
</dbReference>
<comment type="subcellular location">
    <subcellularLocation>
        <location evidence="1 7 8">Cytoplasm</location>
    </subcellularLocation>
</comment>
<dbReference type="InterPro" id="IPR004101">
    <property type="entry name" value="Mur_ligase_C"/>
</dbReference>
<evidence type="ECO:0000256" key="1">
    <source>
        <dbReference type="ARBA" id="ARBA00004496"/>
    </source>
</evidence>
<dbReference type="GO" id="GO:0008764">
    <property type="term" value="F:UDP-N-acetylmuramoylalanine-D-glutamate ligase activity"/>
    <property type="evidence" value="ECO:0007669"/>
    <property type="project" value="UniProtKB-UniRule"/>
</dbReference>
<evidence type="ECO:0000256" key="2">
    <source>
        <dbReference type="ARBA" id="ARBA00004752"/>
    </source>
</evidence>
<dbReference type="InterPro" id="IPR005762">
    <property type="entry name" value="MurD"/>
</dbReference>
<evidence type="ECO:0000313" key="13">
    <source>
        <dbReference type="Proteomes" id="UP000276417"/>
    </source>
</evidence>
<keyword evidence="13" id="KW-1185">Reference proteome</keyword>
<dbReference type="Gene3D" id="3.90.190.20">
    <property type="entry name" value="Mur ligase, C-terminal domain"/>
    <property type="match status" value="1"/>
</dbReference>
<evidence type="ECO:0000256" key="4">
    <source>
        <dbReference type="ARBA" id="ARBA00022598"/>
    </source>
</evidence>
<name>A0A3G8YDP4_9DEIO</name>
<dbReference type="HAMAP" id="MF_00639">
    <property type="entry name" value="MurD"/>
    <property type="match status" value="1"/>
</dbReference>
<evidence type="ECO:0000256" key="6">
    <source>
        <dbReference type="ARBA" id="ARBA00022840"/>
    </source>
</evidence>
<dbReference type="GO" id="GO:0009252">
    <property type="term" value="P:peptidoglycan biosynthetic process"/>
    <property type="evidence" value="ECO:0007669"/>
    <property type="project" value="UniProtKB-UniRule"/>
</dbReference>
<keyword evidence="7 8" id="KW-0961">Cell wall biogenesis/degradation</keyword>
<gene>
    <name evidence="7 12" type="primary">murD</name>
    <name evidence="12" type="ORF">EHF33_12605</name>
</gene>
<keyword evidence="6 7" id="KW-0067">ATP-binding</keyword>
<evidence type="ECO:0000256" key="7">
    <source>
        <dbReference type="HAMAP-Rule" id="MF_00639"/>
    </source>
</evidence>
<dbReference type="InterPro" id="IPR036565">
    <property type="entry name" value="Mur-like_cat_sf"/>
</dbReference>
<dbReference type="EMBL" id="CP034183">
    <property type="protein sequence ID" value="AZI43478.1"/>
    <property type="molecule type" value="Genomic_DNA"/>
</dbReference>
<dbReference type="Pfam" id="PF02875">
    <property type="entry name" value="Mur_ligase_C"/>
    <property type="match status" value="1"/>
</dbReference>
<protein>
    <recommendedName>
        <fullName evidence="7 8">UDP-N-acetylmuramoylalanine--D-glutamate ligase</fullName>
        <ecNumber evidence="7 8">6.3.2.9</ecNumber>
    </recommendedName>
    <alternativeName>
        <fullName evidence="7">D-glutamic acid-adding enzyme</fullName>
    </alternativeName>
    <alternativeName>
        <fullName evidence="7">UDP-N-acetylmuramoyl-L-alanyl-D-glutamate synthetase</fullName>
    </alternativeName>
</protein>
<evidence type="ECO:0000256" key="8">
    <source>
        <dbReference type="RuleBase" id="RU003664"/>
    </source>
</evidence>
<feature type="binding site" evidence="7">
    <location>
        <begin position="134"/>
        <end position="140"/>
    </location>
    <ligand>
        <name>ATP</name>
        <dbReference type="ChEBI" id="CHEBI:30616"/>
    </ligand>
</feature>
<dbReference type="SUPFAM" id="SSF53623">
    <property type="entry name" value="MurD-like peptide ligases, catalytic domain"/>
    <property type="match status" value="1"/>
</dbReference>
<dbReference type="OrthoDB" id="9809796at2"/>
<dbReference type="GO" id="GO:0008360">
    <property type="term" value="P:regulation of cell shape"/>
    <property type="evidence" value="ECO:0007669"/>
    <property type="project" value="UniProtKB-KW"/>
</dbReference>
<dbReference type="EC" id="6.3.2.9" evidence="7 8"/>
<dbReference type="GO" id="GO:0005737">
    <property type="term" value="C:cytoplasm"/>
    <property type="evidence" value="ECO:0007669"/>
    <property type="project" value="UniProtKB-SubCell"/>
</dbReference>
<dbReference type="InterPro" id="IPR013221">
    <property type="entry name" value="Mur_ligase_cen"/>
</dbReference>
<dbReference type="PANTHER" id="PTHR43692">
    <property type="entry name" value="UDP-N-ACETYLMURAMOYLALANINE--D-GLUTAMATE LIGASE"/>
    <property type="match status" value="1"/>
</dbReference>
<dbReference type="SUPFAM" id="SSF51984">
    <property type="entry name" value="MurCD N-terminal domain"/>
    <property type="match status" value="1"/>
</dbReference>
<comment type="catalytic activity">
    <reaction evidence="7 8">
        <text>UDP-N-acetyl-alpha-D-muramoyl-L-alanine + D-glutamate + ATP = UDP-N-acetyl-alpha-D-muramoyl-L-alanyl-D-glutamate + ADP + phosphate + H(+)</text>
        <dbReference type="Rhea" id="RHEA:16429"/>
        <dbReference type="ChEBI" id="CHEBI:15378"/>
        <dbReference type="ChEBI" id="CHEBI:29986"/>
        <dbReference type="ChEBI" id="CHEBI:30616"/>
        <dbReference type="ChEBI" id="CHEBI:43474"/>
        <dbReference type="ChEBI" id="CHEBI:83898"/>
        <dbReference type="ChEBI" id="CHEBI:83900"/>
        <dbReference type="ChEBI" id="CHEBI:456216"/>
        <dbReference type="EC" id="6.3.2.9"/>
    </reaction>
</comment>
<comment type="function">
    <text evidence="7 8">Cell wall formation. Catalyzes the addition of glutamate to the nucleotide precursor UDP-N-acetylmuramoyl-L-alanine (UMA).</text>
</comment>
<dbReference type="GO" id="GO:0071555">
    <property type="term" value="P:cell wall organization"/>
    <property type="evidence" value="ECO:0007669"/>
    <property type="project" value="UniProtKB-KW"/>
</dbReference>
<keyword evidence="5 7" id="KW-0547">Nucleotide-binding</keyword>
<dbReference type="AlphaFoldDB" id="A0A3G8YDP4"/>
<dbReference type="PANTHER" id="PTHR43692:SF1">
    <property type="entry name" value="UDP-N-ACETYLMURAMOYLALANINE--D-GLUTAMATE LIGASE"/>
    <property type="match status" value="1"/>
</dbReference>
<dbReference type="UniPathway" id="UPA00219"/>